<name>A0A1H0ATD9_9FIRM</name>
<keyword evidence="6" id="KW-0436">Ligase</keyword>
<proteinExistence type="inferred from homology"/>
<organism evidence="7 8">
    <name type="scientific">Acetanaerobacterium elongatum</name>
    <dbReference type="NCBI Taxonomy" id="258515"/>
    <lineage>
        <taxon>Bacteria</taxon>
        <taxon>Bacillati</taxon>
        <taxon>Bacillota</taxon>
        <taxon>Clostridia</taxon>
        <taxon>Eubacteriales</taxon>
        <taxon>Oscillospiraceae</taxon>
        <taxon>Acetanaerobacterium</taxon>
    </lineage>
</organism>
<dbReference type="GO" id="GO:0050566">
    <property type="term" value="F:asparaginyl-tRNA synthase (glutamine-hydrolyzing) activity"/>
    <property type="evidence" value="ECO:0007669"/>
    <property type="project" value="RHEA"/>
</dbReference>
<evidence type="ECO:0000256" key="4">
    <source>
        <dbReference type="ARBA" id="ARBA00047380"/>
    </source>
</evidence>
<evidence type="ECO:0000313" key="7">
    <source>
        <dbReference type="EMBL" id="SDN36595.1"/>
    </source>
</evidence>
<accession>A0A1H0ATD9</accession>
<dbReference type="Gene3D" id="1.10.20.60">
    <property type="entry name" value="Glu-tRNAGln amidotransferase C subunit, N-terminal domain"/>
    <property type="match status" value="1"/>
</dbReference>
<dbReference type="NCBIfam" id="TIGR00135">
    <property type="entry name" value="gatC"/>
    <property type="match status" value="1"/>
</dbReference>
<dbReference type="AlphaFoldDB" id="A0A1H0ATD9"/>
<keyword evidence="6" id="KW-0067">ATP-binding</keyword>
<dbReference type="GO" id="GO:0006450">
    <property type="term" value="P:regulation of translational fidelity"/>
    <property type="evidence" value="ECO:0007669"/>
    <property type="project" value="InterPro"/>
</dbReference>
<dbReference type="STRING" id="258515.SAMN05192585_11732"/>
<evidence type="ECO:0000256" key="6">
    <source>
        <dbReference type="HAMAP-Rule" id="MF_00122"/>
    </source>
</evidence>
<dbReference type="GO" id="GO:0016740">
    <property type="term" value="F:transferase activity"/>
    <property type="evidence" value="ECO:0007669"/>
    <property type="project" value="UniProtKB-KW"/>
</dbReference>
<protein>
    <recommendedName>
        <fullName evidence="6">Aspartyl/glutamyl-tRNA(Asn/Gln) amidotransferase subunit C</fullName>
        <shortName evidence="6">Asp/Glu-ADT subunit C</shortName>
        <ecNumber evidence="6">6.3.5.-</ecNumber>
    </recommendedName>
</protein>
<evidence type="ECO:0000256" key="3">
    <source>
        <dbReference type="ARBA" id="ARBA00024799"/>
    </source>
</evidence>
<keyword evidence="8" id="KW-1185">Reference proteome</keyword>
<gene>
    <name evidence="6" type="primary">gatC</name>
    <name evidence="7" type="ORF">SAMN05192585_11732</name>
</gene>
<evidence type="ECO:0000256" key="2">
    <source>
        <dbReference type="ARBA" id="ARBA00011123"/>
    </source>
</evidence>
<comment type="function">
    <text evidence="3 6">Allows the formation of correctly charged Asn-tRNA(Asn) or Gln-tRNA(Gln) through the transamidation of misacylated Asp-tRNA(Asn) or Glu-tRNA(Gln) in organisms which lack either or both of asparaginyl-tRNA or glutaminyl-tRNA synthetases. The reaction takes place in the presence of glutamine and ATP through an activated phospho-Asp-tRNA(Asn) or phospho-Glu-tRNA(Gln).</text>
</comment>
<evidence type="ECO:0000256" key="5">
    <source>
        <dbReference type="ARBA" id="ARBA00047913"/>
    </source>
</evidence>
<comment type="similarity">
    <text evidence="1 6">Belongs to the GatC family.</text>
</comment>
<keyword evidence="7" id="KW-0808">Transferase</keyword>
<comment type="catalytic activity">
    <reaction evidence="4 6">
        <text>L-aspartyl-tRNA(Asn) + L-glutamine + ATP + H2O = L-asparaginyl-tRNA(Asn) + L-glutamate + ADP + phosphate + 2 H(+)</text>
        <dbReference type="Rhea" id="RHEA:14513"/>
        <dbReference type="Rhea" id="RHEA-COMP:9674"/>
        <dbReference type="Rhea" id="RHEA-COMP:9677"/>
        <dbReference type="ChEBI" id="CHEBI:15377"/>
        <dbReference type="ChEBI" id="CHEBI:15378"/>
        <dbReference type="ChEBI" id="CHEBI:29985"/>
        <dbReference type="ChEBI" id="CHEBI:30616"/>
        <dbReference type="ChEBI" id="CHEBI:43474"/>
        <dbReference type="ChEBI" id="CHEBI:58359"/>
        <dbReference type="ChEBI" id="CHEBI:78515"/>
        <dbReference type="ChEBI" id="CHEBI:78516"/>
        <dbReference type="ChEBI" id="CHEBI:456216"/>
    </reaction>
</comment>
<dbReference type="InterPro" id="IPR003837">
    <property type="entry name" value="GatC"/>
</dbReference>
<comment type="subunit">
    <text evidence="2 6">Heterotrimer of A, B and C subunits.</text>
</comment>
<dbReference type="GO" id="GO:0050567">
    <property type="term" value="F:glutaminyl-tRNA synthase (glutamine-hydrolyzing) activity"/>
    <property type="evidence" value="ECO:0007669"/>
    <property type="project" value="UniProtKB-UniRule"/>
</dbReference>
<dbReference type="EMBL" id="FNID01000017">
    <property type="protein sequence ID" value="SDN36595.1"/>
    <property type="molecule type" value="Genomic_DNA"/>
</dbReference>
<dbReference type="Proteomes" id="UP000199182">
    <property type="component" value="Unassembled WGS sequence"/>
</dbReference>
<dbReference type="InterPro" id="IPR036113">
    <property type="entry name" value="Asp/Glu-ADT_sf_sub_c"/>
</dbReference>
<dbReference type="EC" id="6.3.5.-" evidence="6"/>
<dbReference type="HAMAP" id="MF_00122">
    <property type="entry name" value="GatC"/>
    <property type="match status" value="1"/>
</dbReference>
<dbReference type="Pfam" id="PF02686">
    <property type="entry name" value="GatC"/>
    <property type="match status" value="1"/>
</dbReference>
<dbReference type="SUPFAM" id="SSF141000">
    <property type="entry name" value="Glu-tRNAGln amidotransferase C subunit"/>
    <property type="match status" value="1"/>
</dbReference>
<dbReference type="RefSeq" id="WP_162840365.1">
    <property type="nucleotide sequence ID" value="NZ_FNID01000017.1"/>
</dbReference>
<evidence type="ECO:0000256" key="1">
    <source>
        <dbReference type="ARBA" id="ARBA00010757"/>
    </source>
</evidence>
<keyword evidence="6" id="KW-0648">Protein biosynthesis</keyword>
<dbReference type="GO" id="GO:0006412">
    <property type="term" value="P:translation"/>
    <property type="evidence" value="ECO:0007669"/>
    <property type="project" value="UniProtKB-UniRule"/>
</dbReference>
<evidence type="ECO:0000313" key="8">
    <source>
        <dbReference type="Proteomes" id="UP000199182"/>
    </source>
</evidence>
<dbReference type="GO" id="GO:0005524">
    <property type="term" value="F:ATP binding"/>
    <property type="evidence" value="ECO:0007669"/>
    <property type="project" value="UniProtKB-KW"/>
</dbReference>
<reference evidence="7 8" key="1">
    <citation type="submission" date="2016-10" db="EMBL/GenBank/DDBJ databases">
        <authorList>
            <person name="de Groot N.N."/>
        </authorList>
    </citation>
    <scope>NUCLEOTIDE SEQUENCE [LARGE SCALE GENOMIC DNA]</scope>
    <source>
        <strain evidence="7 8">CGMCC 1.5012</strain>
    </source>
</reference>
<sequence length="90" mass="10156">MNIDIKKVAKLSRLKISEQDIPKFERDMQSIVDMVDKLPDVSDLTLSLDRNDPMVLREDVIGASVKRTDMLKNAPQVEAGCFVVPKVVEE</sequence>
<keyword evidence="6" id="KW-0547">Nucleotide-binding</keyword>
<comment type="catalytic activity">
    <reaction evidence="5 6">
        <text>L-glutamyl-tRNA(Gln) + L-glutamine + ATP + H2O = L-glutaminyl-tRNA(Gln) + L-glutamate + ADP + phosphate + H(+)</text>
        <dbReference type="Rhea" id="RHEA:17521"/>
        <dbReference type="Rhea" id="RHEA-COMP:9681"/>
        <dbReference type="Rhea" id="RHEA-COMP:9684"/>
        <dbReference type="ChEBI" id="CHEBI:15377"/>
        <dbReference type="ChEBI" id="CHEBI:15378"/>
        <dbReference type="ChEBI" id="CHEBI:29985"/>
        <dbReference type="ChEBI" id="CHEBI:30616"/>
        <dbReference type="ChEBI" id="CHEBI:43474"/>
        <dbReference type="ChEBI" id="CHEBI:58359"/>
        <dbReference type="ChEBI" id="CHEBI:78520"/>
        <dbReference type="ChEBI" id="CHEBI:78521"/>
        <dbReference type="ChEBI" id="CHEBI:456216"/>
    </reaction>
</comment>